<dbReference type="CDD" id="cd09021">
    <property type="entry name" value="Aldose_epim_Ec_YphB"/>
    <property type="match status" value="1"/>
</dbReference>
<keyword evidence="1" id="KW-0413">Isomerase</keyword>
<dbReference type="Pfam" id="PF01263">
    <property type="entry name" value="Aldose_epim"/>
    <property type="match status" value="1"/>
</dbReference>
<dbReference type="InterPro" id="IPR008183">
    <property type="entry name" value="Aldose_1/G6P_1-epimerase"/>
</dbReference>
<name>A0ABU0G459_9HYPH</name>
<evidence type="ECO:0000313" key="1">
    <source>
        <dbReference type="EMBL" id="MDQ0419556.1"/>
    </source>
</evidence>
<protein>
    <submittedName>
        <fullName evidence="1">Aldose 1-epimerase</fullName>
        <ecNumber evidence="1">5.1.3.3</ecNumber>
    </submittedName>
</protein>
<dbReference type="SUPFAM" id="SSF74650">
    <property type="entry name" value="Galactose mutarotase-like"/>
    <property type="match status" value="1"/>
</dbReference>
<dbReference type="Proteomes" id="UP001238496">
    <property type="component" value="Unassembled WGS sequence"/>
</dbReference>
<accession>A0ABU0G459</accession>
<dbReference type="EC" id="5.1.3.3" evidence="1"/>
<dbReference type="InterPro" id="IPR011013">
    <property type="entry name" value="Gal_mutarotase_sf_dom"/>
</dbReference>
<dbReference type="GO" id="GO:0004034">
    <property type="term" value="F:aldose 1-epimerase activity"/>
    <property type="evidence" value="ECO:0007669"/>
    <property type="project" value="UniProtKB-EC"/>
</dbReference>
<dbReference type="InterPro" id="IPR014718">
    <property type="entry name" value="GH-type_carb-bd"/>
</dbReference>
<sequence length="287" mass="31797">MTAGRETLLLSNGALQVRVTSQGAALTEARFDGEAFLIPGGGPEGRFASFPLVPFGNRLEHNSFALEGTDYRFLPNSSDPFYLHGDGWLEPWDIDKADHASVTLSLRHRPGPLSPYVYQAWQTISLAENALSLKLSVRHEGERPLLYGLGQHPFFARTAQTRLTALARTAWSERAGHLPGESGPLSRELDFAEPALLPDRFVNNAFAGWDGQASIEWPELRLAADIDAGSIHDIYMLYMPVDRTDFFCFEPMSHLPNAHHMPGYAGLKRLAAGESISSEITIRLRRI</sequence>
<keyword evidence="2" id="KW-1185">Reference proteome</keyword>
<reference evidence="1 2" key="1">
    <citation type="submission" date="2023-07" db="EMBL/GenBank/DDBJ databases">
        <title>Genomic Encyclopedia of Type Strains, Phase IV (KMG-IV): sequencing the most valuable type-strain genomes for metagenomic binning, comparative biology and taxonomic classification.</title>
        <authorList>
            <person name="Goeker M."/>
        </authorList>
    </citation>
    <scope>NUCLEOTIDE SEQUENCE [LARGE SCALE GENOMIC DNA]</scope>
    <source>
        <strain evidence="1 2">DSM 1111</strain>
    </source>
</reference>
<dbReference type="Gene3D" id="2.70.98.10">
    <property type="match status" value="1"/>
</dbReference>
<organism evidence="1 2">
    <name type="scientific">Peteryoungia aggregata LMG 23059</name>
    <dbReference type="NCBI Taxonomy" id="1368425"/>
    <lineage>
        <taxon>Bacteria</taxon>
        <taxon>Pseudomonadati</taxon>
        <taxon>Pseudomonadota</taxon>
        <taxon>Alphaproteobacteria</taxon>
        <taxon>Hyphomicrobiales</taxon>
        <taxon>Rhizobiaceae</taxon>
        <taxon>Peteryoungia</taxon>
    </lineage>
</organism>
<dbReference type="EMBL" id="JAUSUW010000001">
    <property type="protein sequence ID" value="MDQ0419556.1"/>
    <property type="molecule type" value="Genomic_DNA"/>
</dbReference>
<gene>
    <name evidence="1" type="ORF">J2045_000566</name>
</gene>
<dbReference type="RefSeq" id="WP_307369163.1">
    <property type="nucleotide sequence ID" value="NZ_JAUSUW010000001.1"/>
</dbReference>
<comment type="caution">
    <text evidence="1">The sequence shown here is derived from an EMBL/GenBank/DDBJ whole genome shotgun (WGS) entry which is preliminary data.</text>
</comment>
<proteinExistence type="predicted"/>
<evidence type="ECO:0000313" key="2">
    <source>
        <dbReference type="Proteomes" id="UP001238496"/>
    </source>
</evidence>